<evidence type="ECO:0000313" key="11">
    <source>
        <dbReference type="EMBL" id="GGG28935.1"/>
    </source>
</evidence>
<feature type="domain" description="Thiamine pyrophosphate enzyme TPP-binding" evidence="9">
    <location>
        <begin position="404"/>
        <end position="531"/>
    </location>
</feature>
<accession>A0A8J2ZA80</accession>
<evidence type="ECO:0000259" key="10">
    <source>
        <dbReference type="Pfam" id="PF02776"/>
    </source>
</evidence>
<feature type="transmembrane region" description="Helical" evidence="7">
    <location>
        <begin position="21"/>
        <end position="41"/>
    </location>
</feature>
<comment type="cofactor">
    <cofactor evidence="1">
        <name>Mg(2+)</name>
        <dbReference type="ChEBI" id="CHEBI:18420"/>
    </cofactor>
</comment>
<evidence type="ECO:0008006" key="13">
    <source>
        <dbReference type="Google" id="ProtNLM"/>
    </source>
</evidence>
<dbReference type="GO" id="GO:0003984">
    <property type="term" value="F:acetolactate synthase activity"/>
    <property type="evidence" value="ECO:0007669"/>
    <property type="project" value="TreeGrafter"/>
</dbReference>
<dbReference type="Pfam" id="PF02775">
    <property type="entry name" value="TPP_enzyme_C"/>
    <property type="match status" value="1"/>
</dbReference>
<dbReference type="Pfam" id="PF00205">
    <property type="entry name" value="TPP_enzyme_M"/>
    <property type="match status" value="1"/>
</dbReference>
<dbReference type="PROSITE" id="PS00187">
    <property type="entry name" value="TPP_ENZYMES"/>
    <property type="match status" value="1"/>
</dbReference>
<dbReference type="GO" id="GO:0005948">
    <property type="term" value="C:acetolactate synthase complex"/>
    <property type="evidence" value="ECO:0007669"/>
    <property type="project" value="TreeGrafter"/>
</dbReference>
<keyword evidence="4" id="KW-0479">Metal-binding</keyword>
<dbReference type="SUPFAM" id="SSF52518">
    <property type="entry name" value="Thiamin diphosphate-binding fold (THDP-binding)"/>
    <property type="match status" value="2"/>
</dbReference>
<evidence type="ECO:0000313" key="12">
    <source>
        <dbReference type="Proteomes" id="UP000597507"/>
    </source>
</evidence>
<dbReference type="Gene3D" id="3.40.50.970">
    <property type="match status" value="2"/>
</dbReference>
<dbReference type="Gene3D" id="3.40.50.1220">
    <property type="entry name" value="TPP-binding domain"/>
    <property type="match status" value="1"/>
</dbReference>
<dbReference type="InterPro" id="IPR029035">
    <property type="entry name" value="DHS-like_NAD/FAD-binding_dom"/>
</dbReference>
<evidence type="ECO:0000259" key="9">
    <source>
        <dbReference type="Pfam" id="PF02775"/>
    </source>
</evidence>
<dbReference type="InterPro" id="IPR000399">
    <property type="entry name" value="TPP-bd_CS"/>
</dbReference>
<dbReference type="InterPro" id="IPR045229">
    <property type="entry name" value="TPP_enz"/>
</dbReference>
<reference evidence="11 12" key="1">
    <citation type="journal article" date="2014" name="Int. J. Syst. Evol. Microbiol.">
        <title>Complete genome sequence of Corynebacterium casei LMG S-19264T (=DSM 44701T), isolated from a smear-ripened cheese.</title>
        <authorList>
            <consortium name="US DOE Joint Genome Institute (JGI-PGF)"/>
            <person name="Walter F."/>
            <person name="Albersmeier A."/>
            <person name="Kalinowski J."/>
            <person name="Ruckert C."/>
        </authorList>
    </citation>
    <scope>NUCLEOTIDE SEQUENCE [LARGE SCALE GENOMIC DNA]</scope>
    <source>
        <strain evidence="11 12">CGMCC 1.16330</strain>
    </source>
</reference>
<evidence type="ECO:0000256" key="2">
    <source>
        <dbReference type="ARBA" id="ARBA00001964"/>
    </source>
</evidence>
<dbReference type="Pfam" id="PF02776">
    <property type="entry name" value="TPP_enzyme_N"/>
    <property type="match status" value="1"/>
</dbReference>
<evidence type="ECO:0000256" key="6">
    <source>
        <dbReference type="RuleBase" id="RU362132"/>
    </source>
</evidence>
<dbReference type="InterPro" id="IPR012000">
    <property type="entry name" value="Thiamin_PyroP_enz_cen_dom"/>
</dbReference>
<comment type="caution">
    <text evidence="11">The sequence shown here is derived from an EMBL/GenBank/DDBJ whole genome shotgun (WGS) entry which is preliminary data.</text>
</comment>
<evidence type="ECO:0000256" key="7">
    <source>
        <dbReference type="SAM" id="Phobius"/>
    </source>
</evidence>
<dbReference type="GO" id="GO:0000287">
    <property type="term" value="F:magnesium ion binding"/>
    <property type="evidence" value="ECO:0007669"/>
    <property type="project" value="InterPro"/>
</dbReference>
<gene>
    <name evidence="11" type="ORF">GCM10010964_16060</name>
</gene>
<dbReference type="EMBL" id="BMKS01000004">
    <property type="protein sequence ID" value="GGG28935.1"/>
    <property type="molecule type" value="Genomic_DNA"/>
</dbReference>
<evidence type="ECO:0000256" key="1">
    <source>
        <dbReference type="ARBA" id="ARBA00001946"/>
    </source>
</evidence>
<keyword evidence="5 6" id="KW-0786">Thiamine pyrophosphate</keyword>
<keyword evidence="7" id="KW-0812">Transmembrane</keyword>
<keyword evidence="7" id="KW-1133">Transmembrane helix</keyword>
<name>A0A8J2ZA80_9PROT</name>
<comment type="cofactor">
    <cofactor evidence="2">
        <name>thiamine diphosphate</name>
        <dbReference type="ChEBI" id="CHEBI:58937"/>
    </cofactor>
</comment>
<evidence type="ECO:0000256" key="3">
    <source>
        <dbReference type="ARBA" id="ARBA00007812"/>
    </source>
</evidence>
<dbReference type="GO" id="GO:0009097">
    <property type="term" value="P:isoleucine biosynthetic process"/>
    <property type="evidence" value="ECO:0007669"/>
    <property type="project" value="TreeGrafter"/>
</dbReference>
<evidence type="ECO:0000259" key="8">
    <source>
        <dbReference type="Pfam" id="PF00205"/>
    </source>
</evidence>
<dbReference type="GO" id="GO:0030976">
    <property type="term" value="F:thiamine pyrophosphate binding"/>
    <property type="evidence" value="ECO:0007669"/>
    <property type="project" value="InterPro"/>
</dbReference>
<dbReference type="CDD" id="cd07035">
    <property type="entry name" value="TPP_PYR_POX_like"/>
    <property type="match status" value="1"/>
</dbReference>
<feature type="domain" description="Thiamine pyrophosphate enzyme N-terminal TPP-binding" evidence="10">
    <location>
        <begin position="4"/>
        <end position="119"/>
    </location>
</feature>
<dbReference type="RefSeq" id="WP_188899505.1">
    <property type="nucleotide sequence ID" value="NZ_BMKS01000004.1"/>
</dbReference>
<dbReference type="GO" id="GO:0050660">
    <property type="term" value="F:flavin adenine dinucleotide binding"/>
    <property type="evidence" value="ECO:0007669"/>
    <property type="project" value="TreeGrafter"/>
</dbReference>
<dbReference type="InterPro" id="IPR029061">
    <property type="entry name" value="THDP-binding"/>
</dbReference>
<dbReference type="InterPro" id="IPR012001">
    <property type="entry name" value="Thiamin_PyroP_enz_TPP-bd_dom"/>
</dbReference>
<keyword evidence="7" id="KW-0472">Membrane</keyword>
<comment type="similarity">
    <text evidence="3 6">Belongs to the TPP enzyme family.</text>
</comment>
<dbReference type="AlphaFoldDB" id="A0A8J2ZA80"/>
<dbReference type="FunFam" id="3.40.50.970:FF:000007">
    <property type="entry name" value="Acetolactate synthase"/>
    <property type="match status" value="1"/>
</dbReference>
<dbReference type="SUPFAM" id="SSF52467">
    <property type="entry name" value="DHS-like NAD/FAD-binding domain"/>
    <property type="match status" value="1"/>
</dbReference>
<dbReference type="CDD" id="cd02004">
    <property type="entry name" value="TPP_BZL_OCoD_HPCL"/>
    <property type="match status" value="1"/>
</dbReference>
<feature type="domain" description="Thiamine pyrophosphate enzyme central" evidence="8">
    <location>
        <begin position="194"/>
        <end position="324"/>
    </location>
</feature>
<dbReference type="PANTHER" id="PTHR18968">
    <property type="entry name" value="THIAMINE PYROPHOSPHATE ENZYMES"/>
    <property type="match status" value="1"/>
</dbReference>
<dbReference type="InterPro" id="IPR011766">
    <property type="entry name" value="TPP_enzyme_TPP-bd"/>
</dbReference>
<keyword evidence="12" id="KW-1185">Reference proteome</keyword>
<dbReference type="Proteomes" id="UP000597507">
    <property type="component" value="Unassembled WGS sequence"/>
</dbReference>
<dbReference type="PANTHER" id="PTHR18968:SF166">
    <property type="entry name" value="2-HYDROXYACYL-COA LYASE 2"/>
    <property type="match status" value="1"/>
</dbReference>
<sequence length="549" mass="58919">MKIKAHDLVGRALRRQGVDTAFFLMGGPMLGAMASCIAEGIRMIDVRHEQAAAFMAQAYARLRARPGVCMAASGPGAINLTTGLANALVDCAPVVALGGASPIASLGRGAFQEIDQIAIMRPVTKWAERVYDPKRIPELIDVAFRQAMAGKPGPVYLDLPGDVLHMEVEEDDIAWPAPAAPDAVARPAAPPAAIARAVALLQEAERPIVITGSGILYSQASRALQEFVEAAGVPFYTTPQGRGVVPDDHEYSYPRMRSTALREADLVFVVGTRLNYVIGHGRPPRFSPNARFVRIDIDPAEANAGGANIVLGICADARTALEQLTEALRGRNTPARFADWRGRLARGDRERIAANEEKLSTGQTPIHPLRLCKEVRDFMDRDAILVVDGQEILNFGRQSINTFLPGHRLNSGPFGTMGVGLPFGVGAKAARPEAQVIVLHGDGSFGLNAMELDTAVRHKLPILVVISLNGGWTADPAGNKPGRNLGYTRYDRMAEALGCHAEYVEDPEAIRPALERARRAVAEGRVALVNVVTDGKARAQTADFTAYTT</sequence>
<dbReference type="GO" id="GO:0009099">
    <property type="term" value="P:L-valine biosynthetic process"/>
    <property type="evidence" value="ECO:0007669"/>
    <property type="project" value="TreeGrafter"/>
</dbReference>
<evidence type="ECO:0000256" key="5">
    <source>
        <dbReference type="ARBA" id="ARBA00023052"/>
    </source>
</evidence>
<proteinExistence type="inferred from homology"/>
<protein>
    <recommendedName>
        <fullName evidence="13">Thiamine pyrophosphate-binding protein</fullName>
    </recommendedName>
</protein>
<organism evidence="11 12">
    <name type="scientific">Caldovatus sediminis</name>
    <dbReference type="NCBI Taxonomy" id="2041189"/>
    <lineage>
        <taxon>Bacteria</taxon>
        <taxon>Pseudomonadati</taxon>
        <taxon>Pseudomonadota</taxon>
        <taxon>Alphaproteobacteria</taxon>
        <taxon>Acetobacterales</taxon>
        <taxon>Roseomonadaceae</taxon>
        <taxon>Caldovatus</taxon>
    </lineage>
</organism>
<evidence type="ECO:0000256" key="4">
    <source>
        <dbReference type="ARBA" id="ARBA00022723"/>
    </source>
</evidence>